<sequence length="212" mass="22373">MVKIAPSLLASDFARLADEIGDVEAAGADLLHVDIMDGHFVPNITIGPCVVEAIARSTKLPLHVHLMIEDPEKYFADFVKAGADSVIFHIELDIPHVELAGKIREAGASPGVSLNPETPVAVLQPVRNAVDDVLVMSVHPGFGGQEFIPDALSRIREIRGMMPSDVNISVDGGVTADNAAEIVEAGADILIAGTSVFGAKNRAQAVRTLRGE</sequence>
<dbReference type="HAMAP" id="MF_02227">
    <property type="entry name" value="RPE"/>
    <property type="match status" value="1"/>
</dbReference>
<comment type="cofactor">
    <cofactor evidence="2">
        <name>Mn(2+)</name>
        <dbReference type="ChEBI" id="CHEBI:29035"/>
    </cofactor>
</comment>
<dbReference type="InterPro" id="IPR013785">
    <property type="entry name" value="Aldolase_TIM"/>
</dbReference>
<dbReference type="GO" id="GO:0046872">
    <property type="term" value="F:metal ion binding"/>
    <property type="evidence" value="ECO:0007669"/>
    <property type="project" value="UniProtKB-KW"/>
</dbReference>
<organism evidence="10">
    <name type="scientific">marine sediment metagenome</name>
    <dbReference type="NCBI Taxonomy" id="412755"/>
    <lineage>
        <taxon>unclassified sequences</taxon>
        <taxon>metagenomes</taxon>
        <taxon>ecological metagenomes</taxon>
    </lineage>
</organism>
<dbReference type="GO" id="GO:0006098">
    <property type="term" value="P:pentose-phosphate shunt"/>
    <property type="evidence" value="ECO:0007669"/>
    <property type="project" value="InterPro"/>
</dbReference>
<gene>
    <name evidence="10" type="ORF">S01H1_50237</name>
</gene>
<dbReference type="InterPro" id="IPR011060">
    <property type="entry name" value="RibuloseP-bd_barrel"/>
</dbReference>
<comment type="caution">
    <text evidence="10">The sequence shown here is derived from an EMBL/GenBank/DDBJ whole genome shotgun (WGS) entry which is preliminary data.</text>
</comment>
<dbReference type="GO" id="GO:0005975">
    <property type="term" value="P:carbohydrate metabolic process"/>
    <property type="evidence" value="ECO:0007669"/>
    <property type="project" value="InterPro"/>
</dbReference>
<dbReference type="PANTHER" id="PTHR11749">
    <property type="entry name" value="RIBULOSE-5-PHOSPHATE-3-EPIMERASE"/>
    <property type="match status" value="1"/>
</dbReference>
<evidence type="ECO:0000256" key="2">
    <source>
        <dbReference type="ARBA" id="ARBA00001936"/>
    </source>
</evidence>
<dbReference type="GO" id="GO:0004750">
    <property type="term" value="F:D-ribulose-phosphate 3-epimerase activity"/>
    <property type="evidence" value="ECO:0007669"/>
    <property type="project" value="UniProtKB-EC"/>
</dbReference>
<accession>X0WAC5</accession>
<comment type="cofactor">
    <cofactor evidence="4">
        <name>Zn(2+)</name>
        <dbReference type="ChEBI" id="CHEBI:29105"/>
    </cofactor>
</comment>
<comment type="similarity">
    <text evidence="6">Belongs to the ribulose-phosphate 3-epimerase family.</text>
</comment>
<feature type="non-terminal residue" evidence="10">
    <location>
        <position position="212"/>
    </location>
</feature>
<comment type="cofactor">
    <cofactor evidence="3">
        <name>Co(2+)</name>
        <dbReference type="ChEBI" id="CHEBI:48828"/>
    </cofactor>
</comment>
<comment type="cofactor">
    <cofactor evidence="5">
        <name>Fe(2+)</name>
        <dbReference type="ChEBI" id="CHEBI:29033"/>
    </cofactor>
</comment>
<reference evidence="10" key="1">
    <citation type="journal article" date="2014" name="Front. Microbiol.">
        <title>High frequency of phylogenetically diverse reductive dehalogenase-homologous genes in deep subseafloor sedimentary metagenomes.</title>
        <authorList>
            <person name="Kawai M."/>
            <person name="Futagami T."/>
            <person name="Toyoda A."/>
            <person name="Takaki Y."/>
            <person name="Nishi S."/>
            <person name="Hori S."/>
            <person name="Arai W."/>
            <person name="Tsubouchi T."/>
            <person name="Morono Y."/>
            <person name="Uchiyama I."/>
            <person name="Ito T."/>
            <person name="Fujiyama A."/>
            <person name="Inagaki F."/>
            <person name="Takami H."/>
        </authorList>
    </citation>
    <scope>NUCLEOTIDE SEQUENCE</scope>
    <source>
        <strain evidence="10">Expedition CK06-06</strain>
    </source>
</reference>
<protein>
    <recommendedName>
        <fullName evidence="7">ribulose-phosphate 3-epimerase</fullName>
        <ecNumber evidence="7">5.1.3.1</ecNumber>
    </recommendedName>
</protein>
<dbReference type="NCBIfam" id="TIGR01163">
    <property type="entry name" value="rpe"/>
    <property type="match status" value="1"/>
</dbReference>
<dbReference type="Gene3D" id="3.20.20.70">
    <property type="entry name" value="Aldolase class I"/>
    <property type="match status" value="1"/>
</dbReference>
<dbReference type="InterPro" id="IPR026019">
    <property type="entry name" value="Ribul_P_3_epim"/>
</dbReference>
<dbReference type="EMBL" id="BARS01032364">
    <property type="protein sequence ID" value="GAG27590.1"/>
    <property type="molecule type" value="Genomic_DNA"/>
</dbReference>
<evidence type="ECO:0000256" key="9">
    <source>
        <dbReference type="ARBA" id="ARBA00023235"/>
    </source>
</evidence>
<keyword evidence="8" id="KW-0479">Metal-binding</keyword>
<evidence type="ECO:0000313" key="10">
    <source>
        <dbReference type="EMBL" id="GAG27590.1"/>
    </source>
</evidence>
<keyword evidence="9" id="KW-0413">Isomerase</keyword>
<dbReference type="NCBIfam" id="NF004076">
    <property type="entry name" value="PRK05581.1-4"/>
    <property type="match status" value="1"/>
</dbReference>
<evidence type="ECO:0000256" key="7">
    <source>
        <dbReference type="ARBA" id="ARBA00013188"/>
    </source>
</evidence>
<name>X0WAC5_9ZZZZ</name>
<dbReference type="InterPro" id="IPR000056">
    <property type="entry name" value="Ribul_P_3_epim-like"/>
</dbReference>
<dbReference type="CDD" id="cd00429">
    <property type="entry name" value="RPE"/>
    <property type="match status" value="1"/>
</dbReference>
<dbReference type="EC" id="5.1.3.1" evidence="7"/>
<evidence type="ECO:0000256" key="6">
    <source>
        <dbReference type="ARBA" id="ARBA00009541"/>
    </source>
</evidence>
<comment type="catalytic activity">
    <reaction evidence="1">
        <text>D-ribulose 5-phosphate = D-xylulose 5-phosphate</text>
        <dbReference type="Rhea" id="RHEA:13677"/>
        <dbReference type="ChEBI" id="CHEBI:57737"/>
        <dbReference type="ChEBI" id="CHEBI:58121"/>
        <dbReference type="EC" id="5.1.3.1"/>
    </reaction>
</comment>
<dbReference type="AlphaFoldDB" id="X0WAC5"/>
<evidence type="ECO:0000256" key="8">
    <source>
        <dbReference type="ARBA" id="ARBA00022723"/>
    </source>
</evidence>
<dbReference type="SUPFAM" id="SSF51366">
    <property type="entry name" value="Ribulose-phoshate binding barrel"/>
    <property type="match status" value="1"/>
</dbReference>
<dbReference type="Pfam" id="PF00834">
    <property type="entry name" value="Ribul_P_3_epim"/>
    <property type="match status" value="1"/>
</dbReference>
<evidence type="ECO:0000256" key="5">
    <source>
        <dbReference type="ARBA" id="ARBA00001954"/>
    </source>
</evidence>
<dbReference type="PIRSF" id="PIRSF001461">
    <property type="entry name" value="RPE"/>
    <property type="match status" value="1"/>
</dbReference>
<dbReference type="PROSITE" id="PS01085">
    <property type="entry name" value="RIBUL_P_3_EPIMER_1"/>
    <property type="match status" value="1"/>
</dbReference>
<proteinExistence type="inferred from homology"/>
<dbReference type="PROSITE" id="PS01086">
    <property type="entry name" value="RIBUL_P_3_EPIMER_2"/>
    <property type="match status" value="1"/>
</dbReference>
<dbReference type="GO" id="GO:0005737">
    <property type="term" value="C:cytoplasm"/>
    <property type="evidence" value="ECO:0007669"/>
    <property type="project" value="UniProtKB-ARBA"/>
</dbReference>
<evidence type="ECO:0000256" key="3">
    <source>
        <dbReference type="ARBA" id="ARBA00001941"/>
    </source>
</evidence>
<evidence type="ECO:0000256" key="1">
    <source>
        <dbReference type="ARBA" id="ARBA00001782"/>
    </source>
</evidence>
<evidence type="ECO:0000256" key="4">
    <source>
        <dbReference type="ARBA" id="ARBA00001947"/>
    </source>
</evidence>
<dbReference type="FunFam" id="3.20.20.70:FF:000004">
    <property type="entry name" value="Ribulose-phosphate 3-epimerase"/>
    <property type="match status" value="1"/>
</dbReference>